<evidence type="ECO:0000313" key="1">
    <source>
        <dbReference type="EMBL" id="APG05789.1"/>
    </source>
</evidence>
<dbReference type="KEGG" id="lrz:BJI69_19030"/>
<protein>
    <submittedName>
        <fullName evidence="1">Glyoxalase</fullName>
    </submittedName>
</protein>
<proteinExistence type="predicted"/>
<dbReference type="EMBL" id="CP017480">
    <property type="protein sequence ID" value="APG05789.1"/>
    <property type="molecule type" value="Genomic_DNA"/>
</dbReference>
<keyword evidence="2" id="KW-1185">Reference proteome</keyword>
<reference evidence="2" key="1">
    <citation type="submission" date="2016-09" db="EMBL/GenBank/DDBJ databases">
        <authorList>
            <person name="Lysoe E."/>
        </authorList>
    </citation>
    <scope>NUCLEOTIDE SEQUENCE [LARGE SCALE GENOMIC DNA]</scope>
    <source>
        <strain evidence="2">LJ96T</strain>
    </source>
</reference>
<dbReference type="SUPFAM" id="SSF54593">
    <property type="entry name" value="Glyoxalase/Bleomycin resistance protein/Dihydroxybiphenyl dioxygenase"/>
    <property type="match status" value="2"/>
</dbReference>
<dbReference type="AlphaFoldDB" id="A0A0G9HBT6"/>
<accession>A0A0G9HBT6</accession>
<dbReference type="Gene3D" id="3.10.180.10">
    <property type="entry name" value="2,3-Dihydroxybiphenyl 1,2-Dioxygenase, domain 1"/>
    <property type="match status" value="1"/>
</dbReference>
<dbReference type="OrthoDB" id="107334at2"/>
<name>A0A0G9HBT6_9GAMM</name>
<gene>
    <name evidence="1" type="ORF">BJI69_19030</name>
</gene>
<dbReference type="InterPro" id="IPR029068">
    <property type="entry name" value="Glyas_Bleomycin-R_OHBP_Dase"/>
</dbReference>
<evidence type="ECO:0000313" key="2">
    <source>
        <dbReference type="Proteomes" id="UP000182987"/>
    </source>
</evidence>
<dbReference type="PATRIC" id="fig|1440763.5.peg.1824"/>
<dbReference type="STRING" id="1440763.BJI69_19030"/>
<dbReference type="Proteomes" id="UP000182987">
    <property type="component" value="Chromosome"/>
</dbReference>
<dbReference type="RefSeq" id="WP_046967583.1">
    <property type="nucleotide sequence ID" value="NZ_CP017480.1"/>
</dbReference>
<organism evidence="1 2">
    <name type="scientific">Luteibacter rhizovicinus DSM 16549</name>
    <dbReference type="NCBI Taxonomy" id="1440763"/>
    <lineage>
        <taxon>Bacteria</taxon>
        <taxon>Pseudomonadati</taxon>
        <taxon>Pseudomonadota</taxon>
        <taxon>Gammaproteobacteria</taxon>
        <taxon>Lysobacterales</taxon>
        <taxon>Rhodanobacteraceae</taxon>
        <taxon>Luteibacter</taxon>
    </lineage>
</organism>
<sequence>MRLRSLFLGIALVAAAPASVLAATTPDFSAGPQYDTTHVYLAPQDVDAFVRSFAATFEGQSTKQGIATVTPTPSSTSTQVVQSPSGAVSVFGFRTPVPYPFGLERTGYLVTDLDAAIKAAEQAGAATVVTAFDDPIGRDAVISWPGGVNMQLYWHTKTPSYEPLRHVPENRIYLPAASAAKFVQAFTRFAHGKVVSDDAKASLTELGGTSGTYRRIRIESGYGKVSVLVTDGHLVWPYGREVTGYEVDDLAAALARATQSGAQVLVPAHDEGDRHAAMLQFPGGYIAEIHAAR</sequence>